<evidence type="ECO:0000313" key="7">
    <source>
        <dbReference type="EMBL" id="KAK2149800.1"/>
    </source>
</evidence>
<keyword evidence="8" id="KW-1185">Reference proteome</keyword>
<feature type="domain" description="THAP-type" evidence="6">
    <location>
        <begin position="3"/>
        <end position="54"/>
    </location>
</feature>
<gene>
    <name evidence="7" type="ORF">LSH36_436g04022</name>
</gene>
<dbReference type="EMBL" id="JAODUP010000436">
    <property type="protein sequence ID" value="KAK2149800.1"/>
    <property type="molecule type" value="Genomic_DNA"/>
</dbReference>
<evidence type="ECO:0000256" key="4">
    <source>
        <dbReference type="ARBA" id="ARBA00023125"/>
    </source>
</evidence>
<keyword evidence="4" id="KW-0238">DNA-binding</keyword>
<dbReference type="Pfam" id="PF05485">
    <property type="entry name" value="THAP"/>
    <property type="match status" value="1"/>
</dbReference>
<comment type="caution">
    <text evidence="7">The sequence shown here is derived from an EMBL/GenBank/DDBJ whole genome shotgun (WGS) entry which is preliminary data.</text>
</comment>
<keyword evidence="1" id="KW-0479">Metal-binding</keyword>
<evidence type="ECO:0000259" key="6">
    <source>
        <dbReference type="Pfam" id="PF05485"/>
    </source>
</evidence>
<dbReference type="InterPro" id="IPR006612">
    <property type="entry name" value="THAP_Znf"/>
</dbReference>
<dbReference type="AlphaFoldDB" id="A0AAD9MY65"/>
<evidence type="ECO:0000313" key="8">
    <source>
        <dbReference type="Proteomes" id="UP001208570"/>
    </source>
</evidence>
<evidence type="ECO:0000256" key="5">
    <source>
        <dbReference type="SAM" id="Coils"/>
    </source>
</evidence>
<keyword evidence="3" id="KW-0862">Zinc</keyword>
<sequence>MEKSEKRRRLWLAAMIRTDMSQTTISNIRVCSDHFVSGKPSSLYEDIEQDCVPSVAMGYNRNVPSDPAHTDTVAYIAEKKMQRKVKLHCLLDSSTLLEVGVEVVDVYAGGAPQLSELDVEISGLRSKLAEADMDNAALKTENSTLKDQNA</sequence>
<proteinExistence type="predicted"/>
<evidence type="ECO:0000256" key="3">
    <source>
        <dbReference type="ARBA" id="ARBA00022833"/>
    </source>
</evidence>
<keyword evidence="2" id="KW-0863">Zinc-finger</keyword>
<protein>
    <recommendedName>
        <fullName evidence="6">THAP-type domain-containing protein</fullName>
    </recommendedName>
</protein>
<evidence type="ECO:0000256" key="2">
    <source>
        <dbReference type="ARBA" id="ARBA00022771"/>
    </source>
</evidence>
<reference evidence="7" key="1">
    <citation type="journal article" date="2023" name="Mol. Biol. Evol.">
        <title>Third-Generation Sequencing Reveals the Adaptive Role of the Epigenome in Three Deep-Sea Polychaetes.</title>
        <authorList>
            <person name="Perez M."/>
            <person name="Aroh O."/>
            <person name="Sun Y."/>
            <person name="Lan Y."/>
            <person name="Juniper S.K."/>
            <person name="Young C.R."/>
            <person name="Angers B."/>
            <person name="Qian P.Y."/>
        </authorList>
    </citation>
    <scope>NUCLEOTIDE SEQUENCE</scope>
    <source>
        <strain evidence="7">P08H-3</strain>
    </source>
</reference>
<dbReference type="Proteomes" id="UP001208570">
    <property type="component" value="Unassembled WGS sequence"/>
</dbReference>
<dbReference type="GO" id="GO:0008270">
    <property type="term" value="F:zinc ion binding"/>
    <property type="evidence" value="ECO:0007669"/>
    <property type="project" value="UniProtKB-KW"/>
</dbReference>
<organism evidence="7 8">
    <name type="scientific">Paralvinella palmiformis</name>
    <dbReference type="NCBI Taxonomy" id="53620"/>
    <lineage>
        <taxon>Eukaryota</taxon>
        <taxon>Metazoa</taxon>
        <taxon>Spiralia</taxon>
        <taxon>Lophotrochozoa</taxon>
        <taxon>Annelida</taxon>
        <taxon>Polychaeta</taxon>
        <taxon>Sedentaria</taxon>
        <taxon>Canalipalpata</taxon>
        <taxon>Terebellida</taxon>
        <taxon>Terebelliformia</taxon>
        <taxon>Alvinellidae</taxon>
        <taxon>Paralvinella</taxon>
    </lineage>
</organism>
<keyword evidence="5" id="KW-0175">Coiled coil</keyword>
<evidence type="ECO:0000256" key="1">
    <source>
        <dbReference type="ARBA" id="ARBA00022723"/>
    </source>
</evidence>
<dbReference type="GO" id="GO:0003677">
    <property type="term" value="F:DNA binding"/>
    <property type="evidence" value="ECO:0007669"/>
    <property type="project" value="UniProtKB-KW"/>
</dbReference>
<feature type="coiled-coil region" evidence="5">
    <location>
        <begin position="121"/>
        <end position="148"/>
    </location>
</feature>
<accession>A0AAD9MY65</accession>
<name>A0AAD9MY65_9ANNE</name>